<dbReference type="KEGG" id="pbl:PAAG_12494"/>
<dbReference type="HOGENOM" id="CLU_1652708_0_0_1"/>
<feature type="compositionally biased region" description="Basic residues" evidence="1">
    <location>
        <begin position="75"/>
        <end position="84"/>
    </location>
</feature>
<dbReference type="Proteomes" id="UP000002059">
    <property type="component" value="Partially assembled WGS sequence"/>
</dbReference>
<accession>A0A0A2VIS9</accession>
<dbReference type="VEuPathDB" id="FungiDB:PAAG_12494"/>
<feature type="region of interest" description="Disordered" evidence="1">
    <location>
        <begin position="61"/>
        <end position="85"/>
    </location>
</feature>
<dbReference type="RefSeq" id="XP_015702406.1">
    <property type="nucleotide sequence ID" value="XM_015847974.1"/>
</dbReference>
<name>A0A0A2VIS9_PARBA</name>
<feature type="region of interest" description="Disordered" evidence="1">
    <location>
        <begin position="140"/>
        <end position="160"/>
    </location>
</feature>
<gene>
    <name evidence="2" type="ORF">PAAG_12494</name>
</gene>
<dbReference type="EMBL" id="KN294020">
    <property type="protein sequence ID" value="KGQ00829.1"/>
    <property type="molecule type" value="Genomic_DNA"/>
</dbReference>
<keyword evidence="3" id="KW-1185">Reference proteome</keyword>
<protein>
    <submittedName>
        <fullName evidence="2">Uncharacterized protein</fullName>
    </submittedName>
</protein>
<sequence>MATATSILQRHQAHPLWQKLDIDPCPAHGCPFRSEKRATTRPLHVGYAILRKATARLSPLQMQQGRPIQSAHPVRPPHPRRRGYRIGDPDAKYVLIWYHDATLMTYPESKPPHNTLAYRTASNSSMYIYIYARGAASPSPANPDLLPLPNLPPQRHARRK</sequence>
<evidence type="ECO:0000313" key="3">
    <source>
        <dbReference type="Proteomes" id="UP000002059"/>
    </source>
</evidence>
<dbReference type="AlphaFoldDB" id="A0A0A2VIS9"/>
<proteinExistence type="predicted"/>
<organism evidence="2 3">
    <name type="scientific">Paracoccidioides lutzii (strain ATCC MYA-826 / Pb01)</name>
    <name type="common">Paracoccidioides brasiliensis</name>
    <dbReference type="NCBI Taxonomy" id="502779"/>
    <lineage>
        <taxon>Eukaryota</taxon>
        <taxon>Fungi</taxon>
        <taxon>Dikarya</taxon>
        <taxon>Ascomycota</taxon>
        <taxon>Pezizomycotina</taxon>
        <taxon>Eurotiomycetes</taxon>
        <taxon>Eurotiomycetidae</taxon>
        <taxon>Onygenales</taxon>
        <taxon>Ajellomycetaceae</taxon>
        <taxon>Paracoccidioides</taxon>
    </lineage>
</organism>
<evidence type="ECO:0000313" key="2">
    <source>
        <dbReference type="EMBL" id="KGQ00829.1"/>
    </source>
</evidence>
<evidence type="ECO:0000256" key="1">
    <source>
        <dbReference type="SAM" id="MobiDB-lite"/>
    </source>
</evidence>
<reference evidence="2 3" key="1">
    <citation type="journal article" date="2011" name="PLoS Genet.">
        <title>Comparative genomic analysis of human fungal pathogens causing paracoccidioidomycosis.</title>
        <authorList>
            <person name="Desjardins C.A."/>
            <person name="Champion M.D."/>
            <person name="Holder J.W."/>
            <person name="Muszewska A."/>
            <person name="Goldberg J."/>
            <person name="Bailao A.M."/>
            <person name="Brigido M.M."/>
            <person name="Ferreira M.E."/>
            <person name="Garcia A.M."/>
            <person name="Grynberg M."/>
            <person name="Gujja S."/>
            <person name="Heiman D.I."/>
            <person name="Henn M.R."/>
            <person name="Kodira C.D."/>
            <person name="Leon-Narvaez H."/>
            <person name="Longo L.V."/>
            <person name="Ma L.J."/>
            <person name="Malavazi I."/>
            <person name="Matsuo A.L."/>
            <person name="Morais F.V."/>
            <person name="Pereira M."/>
            <person name="Rodriguez-Brito S."/>
            <person name="Sakthikumar S."/>
            <person name="Salem-Izacc S.M."/>
            <person name="Sykes S.M."/>
            <person name="Teixeira M.M."/>
            <person name="Vallejo M.C."/>
            <person name="Walter M.E."/>
            <person name="Yandava C."/>
            <person name="Young S."/>
            <person name="Zeng Q."/>
            <person name="Zucker J."/>
            <person name="Felipe M.S."/>
            <person name="Goldman G.H."/>
            <person name="Haas B.J."/>
            <person name="McEwen J.G."/>
            <person name="Nino-Vega G."/>
            <person name="Puccia R."/>
            <person name="San-Blas G."/>
            <person name="Soares C.M."/>
            <person name="Birren B.W."/>
            <person name="Cuomo C.A."/>
        </authorList>
    </citation>
    <scope>NUCLEOTIDE SEQUENCE [LARGE SCALE GENOMIC DNA]</scope>
    <source>
        <strain evidence="3">ATCC MYA-826 / Pb01</strain>
    </source>
</reference>
<dbReference type="GeneID" id="26971125"/>